<evidence type="ECO:0000313" key="2">
    <source>
        <dbReference type="Proteomes" id="UP000095727"/>
    </source>
</evidence>
<dbReference type="PANTHER" id="PTHR37804:SF1">
    <property type="entry name" value="CDAA REGULATORY PROTEIN CDAR"/>
    <property type="match status" value="1"/>
</dbReference>
<organism evidence="1 2">
    <name type="scientific">Coprococcus comes</name>
    <dbReference type="NCBI Taxonomy" id="410072"/>
    <lineage>
        <taxon>Bacteria</taxon>
        <taxon>Bacillati</taxon>
        <taxon>Bacillota</taxon>
        <taxon>Clostridia</taxon>
        <taxon>Lachnospirales</taxon>
        <taxon>Lachnospiraceae</taxon>
        <taxon>Coprococcus</taxon>
    </lineage>
</organism>
<dbReference type="Gene3D" id="2.170.120.30">
    <property type="match status" value="2"/>
</dbReference>
<gene>
    <name evidence="1" type="ORF">ERS852574_02176</name>
</gene>
<dbReference type="Pfam" id="PF07949">
    <property type="entry name" value="YbbR"/>
    <property type="match status" value="3"/>
</dbReference>
<dbReference type="Proteomes" id="UP000095727">
    <property type="component" value="Unassembled WGS sequence"/>
</dbReference>
<dbReference type="EMBL" id="CYXR01000015">
    <property type="protein sequence ID" value="CUN01809.1"/>
    <property type="molecule type" value="Genomic_DNA"/>
</dbReference>
<reference evidence="1 2" key="1">
    <citation type="submission" date="2015-09" db="EMBL/GenBank/DDBJ databases">
        <authorList>
            <consortium name="Pathogen Informatics"/>
        </authorList>
    </citation>
    <scope>NUCLEOTIDE SEQUENCE [LARGE SCALE GENOMIC DNA]</scope>
    <source>
        <strain evidence="1 2">2789STDY5834962</strain>
    </source>
</reference>
<name>A0A173TI55_9FIRM</name>
<dbReference type="AlphaFoldDB" id="A0A173TI55"/>
<dbReference type="Gene3D" id="2.170.120.40">
    <property type="entry name" value="YbbR-like domain"/>
    <property type="match status" value="2"/>
</dbReference>
<proteinExistence type="predicted"/>
<dbReference type="InterPro" id="IPR012505">
    <property type="entry name" value="YbbR"/>
</dbReference>
<dbReference type="InterPro" id="IPR053154">
    <property type="entry name" value="c-di-AMP_regulator"/>
</dbReference>
<evidence type="ECO:0000313" key="1">
    <source>
        <dbReference type="EMBL" id="CUN01809.1"/>
    </source>
</evidence>
<dbReference type="PANTHER" id="PTHR37804">
    <property type="entry name" value="CDAA REGULATORY PROTEIN CDAR"/>
    <property type="match status" value="1"/>
</dbReference>
<protein>
    <submittedName>
        <fullName evidence="1">Uncharacterized protein conserved in bacteria</fullName>
    </submittedName>
</protein>
<accession>A0A173TI55</accession>
<sequence length="425" mass="46600">MKRALTKNWGLKLLAFVFSVLLWIIVMNIEDPVDERTFSGIQVTVTHPEIVTNPGNTYQILDDSRTISVTVKAKRSILNKIKTDDIRATADMKNLDVRTRSLIPIDISIPSYAGRFEATANPINLRVSIELGKSETFPIAATSSGTPRDGYQVGELKANPEKIKISGPESVIDSIDKVVALVDVSGQSKDEEKEAELILYDNNGKIIDSTQIENNLGDEGLKVKITMLQTKSIPVEFDTSLIGTASGYHFSGISIQPESIQIVGTEEQLETVDSIEIPAEELAEDGLDQTIEKTVDIANYLPYWAKTDQDSAGGVPIVIKIQVEKFGTKTVEFPYNSIALLNAPKDYKVSYAEQGNLEIVVRGSKEDLDDFTLEKGSVSINLNDCKTEGTYNVPIQVTLPDGIELEDTINVQITLTKSSGGENDQ</sequence>